<gene>
    <name evidence="1" type="ORF">FGL98_18715</name>
</gene>
<evidence type="ECO:0000313" key="2">
    <source>
        <dbReference type="Proteomes" id="UP000320244"/>
    </source>
</evidence>
<accession>A0A563DWR0</accession>
<reference evidence="1 2" key="2">
    <citation type="submission" date="2019-08" db="EMBL/GenBank/DDBJ databases">
        <title>Jejuicoccus antrihumi gen. nov., sp. nov., a new member of the family Dermacoccaceae isolated from a cave.</title>
        <authorList>
            <person name="Schumann P."/>
            <person name="Kim I.S."/>
        </authorList>
    </citation>
    <scope>NUCLEOTIDE SEQUENCE [LARGE SCALE GENOMIC DNA]</scope>
    <source>
        <strain evidence="1 2">C5-26</strain>
    </source>
</reference>
<reference evidence="1 2" key="1">
    <citation type="submission" date="2019-05" db="EMBL/GenBank/DDBJ databases">
        <authorList>
            <person name="Lee S.D."/>
        </authorList>
    </citation>
    <scope>NUCLEOTIDE SEQUENCE [LARGE SCALE GENOMIC DNA]</scope>
    <source>
        <strain evidence="1 2">C5-26</strain>
    </source>
</reference>
<proteinExistence type="predicted"/>
<dbReference type="RefSeq" id="WP_146319289.1">
    <property type="nucleotide sequence ID" value="NZ_VCQV01000031.1"/>
</dbReference>
<evidence type="ECO:0000313" key="1">
    <source>
        <dbReference type="EMBL" id="TWP34134.1"/>
    </source>
</evidence>
<organism evidence="1 2">
    <name type="scientific">Leekyejoonella antrihumi</name>
    <dbReference type="NCBI Taxonomy" id="1660198"/>
    <lineage>
        <taxon>Bacteria</taxon>
        <taxon>Bacillati</taxon>
        <taxon>Actinomycetota</taxon>
        <taxon>Actinomycetes</taxon>
        <taxon>Micrococcales</taxon>
        <taxon>Dermacoccaceae</taxon>
        <taxon>Leekyejoonella</taxon>
    </lineage>
</organism>
<dbReference type="OrthoDB" id="4918285at2"/>
<sequence length="442" mass="48587">MLRYFRPDRIVRSADLTWLVDESWPVAAAIDADGSMTLVAWPWPQTRVDPERDHVSVADGVGIVVRDGEQVVWVRRDECTIGRIEATLWLTAADPTTAWFVDRSYVDPGHPPAAPPPLPLGRIVAAHRDGSRIEIPAVAPVNALATRHGQVWVMIAKPPVAHPGGQGSWDFEYPTSVLRAERSTLLTDGLTAAVPGPAIDFEAEDLPHAWTWLEDDPETVLRYGVRANGLVWWAGAPAAGDYINRRALAIGHDPVTGRPVVPVDLGLGLVSEVRTIGDELWLTVQRRRPLPASADHGVDVLAVSADNIVRTVQSADSIDISHFAPPLNQPPHEEIREQIDRVRRMFDHLDGYWSSEDGATSPLSAGLTDPSVTVEGDWPQTRVIVTFRHRRRPGLLLRRTLPVFDDEGLPVDHEYAGIYLMEDLDTDQVAPAADAIDGVLDT</sequence>
<comment type="caution">
    <text evidence="1">The sequence shown here is derived from an EMBL/GenBank/DDBJ whole genome shotgun (WGS) entry which is preliminary data.</text>
</comment>
<keyword evidence="2" id="KW-1185">Reference proteome</keyword>
<name>A0A563DWR0_9MICO</name>
<dbReference type="Proteomes" id="UP000320244">
    <property type="component" value="Unassembled WGS sequence"/>
</dbReference>
<dbReference type="EMBL" id="VCQV01000031">
    <property type="protein sequence ID" value="TWP34134.1"/>
    <property type="molecule type" value="Genomic_DNA"/>
</dbReference>
<protein>
    <submittedName>
        <fullName evidence="1">Uncharacterized protein</fullName>
    </submittedName>
</protein>
<dbReference type="AlphaFoldDB" id="A0A563DWR0"/>